<name>A0A6I3ICF7_9MICO</name>
<reference evidence="1 2" key="1">
    <citation type="submission" date="2019-11" db="EMBL/GenBank/DDBJ databases">
        <title>Whole genome sequencing identifies a novel species of the genus Arsenicicoccus isolated from human blood.</title>
        <authorList>
            <person name="Jeong J.H."/>
            <person name="Kweon O.J."/>
            <person name="Kim H.R."/>
            <person name="Kim T.-H."/>
            <person name="Ha S.-M."/>
            <person name="Lee M.-K."/>
        </authorList>
    </citation>
    <scope>NUCLEOTIDE SEQUENCE [LARGE SCALE GENOMIC DNA]</scope>
    <source>
        <strain evidence="1 2">MKL-02</strain>
    </source>
</reference>
<evidence type="ECO:0000313" key="1">
    <source>
        <dbReference type="EMBL" id="MTB70393.1"/>
    </source>
</evidence>
<dbReference type="InterPro" id="IPR053153">
    <property type="entry name" value="APC_K+_Transporter"/>
</dbReference>
<dbReference type="AlphaFoldDB" id="A0A6I3ICF7"/>
<organism evidence="1 2">
    <name type="scientific">Arsenicicoccus cauae</name>
    <dbReference type="NCBI Taxonomy" id="2663847"/>
    <lineage>
        <taxon>Bacteria</taxon>
        <taxon>Bacillati</taxon>
        <taxon>Actinomycetota</taxon>
        <taxon>Actinomycetes</taxon>
        <taxon>Micrococcales</taxon>
        <taxon>Intrasporangiaceae</taxon>
        <taxon>Arsenicicoccus</taxon>
    </lineage>
</organism>
<sequence>MPMAPRAPAPLPRGRLLAGWVLAVAAPALLTGLLLLVGETDRWVPAAAVLGLLRLHRKYAREAQILATHPVAQPMRIAPTSIVVVLVDTVDLALVRALRFARTLKPAQLRCVHLVVDSAHAERLQQAWDQLETRALPLELVDCPGRRLDRTAMVYTHRPVDRHPTAQVTVLLPRRTYGAVLGRLLHDKTADRLAAAPPRSAGRGCGRRSGPVRCWSGPRRLVCRSPTPRSRGPGS</sequence>
<dbReference type="Proteomes" id="UP000431092">
    <property type="component" value="Unassembled WGS sequence"/>
</dbReference>
<dbReference type="EMBL" id="WLVL01000002">
    <property type="protein sequence ID" value="MTB70393.1"/>
    <property type="molecule type" value="Genomic_DNA"/>
</dbReference>
<dbReference type="PANTHER" id="PTHR47704">
    <property type="entry name" value="POTASSIUM TRANSPORTER KIMA"/>
    <property type="match status" value="1"/>
</dbReference>
<dbReference type="RefSeq" id="WP_154591792.1">
    <property type="nucleotide sequence ID" value="NZ_WLVL01000002.1"/>
</dbReference>
<accession>A0A6I3ICF7</accession>
<gene>
    <name evidence="1" type="ORF">GGG17_00035</name>
</gene>
<comment type="caution">
    <text evidence="1">The sequence shown here is derived from an EMBL/GenBank/DDBJ whole genome shotgun (WGS) entry which is preliminary data.</text>
</comment>
<evidence type="ECO:0000313" key="2">
    <source>
        <dbReference type="Proteomes" id="UP000431092"/>
    </source>
</evidence>
<protein>
    <submittedName>
        <fullName evidence="1">Uncharacterized protein</fullName>
    </submittedName>
</protein>
<dbReference type="PANTHER" id="PTHR47704:SF1">
    <property type="entry name" value="POTASSIUM TRANSPORTER KIMA"/>
    <property type="match status" value="1"/>
</dbReference>
<proteinExistence type="predicted"/>
<keyword evidence="2" id="KW-1185">Reference proteome</keyword>